<evidence type="ECO:0000256" key="2">
    <source>
        <dbReference type="SAM" id="Phobius"/>
    </source>
</evidence>
<evidence type="ECO:0000313" key="4">
    <source>
        <dbReference type="Proteomes" id="UP000565441"/>
    </source>
</evidence>
<feature type="region of interest" description="Disordered" evidence="1">
    <location>
        <begin position="272"/>
        <end position="381"/>
    </location>
</feature>
<feature type="transmembrane region" description="Helical" evidence="2">
    <location>
        <begin position="160"/>
        <end position="182"/>
    </location>
</feature>
<evidence type="ECO:0000256" key="1">
    <source>
        <dbReference type="SAM" id="MobiDB-lite"/>
    </source>
</evidence>
<dbReference type="AlphaFoldDB" id="A0A8H5HHF8"/>
<feature type="compositionally biased region" description="Basic and acidic residues" evidence="1">
    <location>
        <begin position="328"/>
        <end position="353"/>
    </location>
</feature>
<dbReference type="EMBL" id="JAACJP010000007">
    <property type="protein sequence ID" value="KAF5383216.1"/>
    <property type="molecule type" value="Genomic_DNA"/>
</dbReference>
<organism evidence="3 4">
    <name type="scientific">Tricholomella constricta</name>
    <dbReference type="NCBI Taxonomy" id="117010"/>
    <lineage>
        <taxon>Eukaryota</taxon>
        <taxon>Fungi</taxon>
        <taxon>Dikarya</taxon>
        <taxon>Basidiomycota</taxon>
        <taxon>Agaricomycotina</taxon>
        <taxon>Agaricomycetes</taxon>
        <taxon>Agaricomycetidae</taxon>
        <taxon>Agaricales</taxon>
        <taxon>Tricholomatineae</taxon>
        <taxon>Lyophyllaceae</taxon>
        <taxon>Tricholomella</taxon>
    </lineage>
</organism>
<feature type="transmembrane region" description="Helical" evidence="2">
    <location>
        <begin position="119"/>
        <end position="140"/>
    </location>
</feature>
<reference evidence="3 4" key="1">
    <citation type="journal article" date="2020" name="ISME J.">
        <title>Uncovering the hidden diversity of litter-decomposition mechanisms in mushroom-forming fungi.</title>
        <authorList>
            <person name="Floudas D."/>
            <person name="Bentzer J."/>
            <person name="Ahren D."/>
            <person name="Johansson T."/>
            <person name="Persson P."/>
            <person name="Tunlid A."/>
        </authorList>
    </citation>
    <scope>NUCLEOTIDE SEQUENCE [LARGE SCALE GENOMIC DNA]</scope>
    <source>
        <strain evidence="3 4">CBS 661.87</strain>
    </source>
</reference>
<keyword evidence="2" id="KW-0812">Transmembrane</keyword>
<accession>A0A8H5HHF8</accession>
<evidence type="ECO:0000313" key="3">
    <source>
        <dbReference type="EMBL" id="KAF5383216.1"/>
    </source>
</evidence>
<sequence>MLPFSLRVVWFCLSFTGMMTCWAVMLSFVRAVESYWPLVYCVGCTIMHGMFCLGMIYKMEPFRMPRSFCIAQSITMGLGVFLMTGVSASFAIATTFAALKPKTWWEGGKGLMVWRRIYIYPLFVFPFLATVVQLGITLRFDSGVQRDDLHCDYSDPTCYAGIPWLVTIPCLYLSIKAILRILKTNKHLQRSRDPDLDVDIDTFTALPRRPKHVHMARAVSTSSSSPPANLQSISRQPSSPALTNATLTPRGFHMPFQPPALNLDTLHYSRSSHASDELDSPISSNFPRFANPPQVGTVSLDPDRITVESTAPPNEEWREILGASDTPDLDKASSLKWNEDGDKSESEYVKGDDGFDTEDNYSGTYPTRAAPRSLGTTSRKARRPLPTLTPAVYRIITFQLAFTIVQPLSSISTLIDVIRHKPPAPFGTQHIALLISAWGPVFIFSKWPDARRLYSLWLPWK</sequence>
<feature type="compositionally biased region" description="Polar residues" evidence="1">
    <location>
        <begin position="219"/>
        <end position="247"/>
    </location>
</feature>
<feature type="region of interest" description="Disordered" evidence="1">
    <location>
        <begin position="216"/>
        <end position="254"/>
    </location>
</feature>
<feature type="transmembrane region" description="Helical" evidence="2">
    <location>
        <begin position="6"/>
        <end position="28"/>
    </location>
</feature>
<feature type="transmembrane region" description="Helical" evidence="2">
    <location>
        <begin position="35"/>
        <end position="57"/>
    </location>
</feature>
<keyword evidence="2" id="KW-1133">Transmembrane helix</keyword>
<keyword evidence="4" id="KW-1185">Reference proteome</keyword>
<dbReference type="OrthoDB" id="3256745at2759"/>
<protein>
    <submittedName>
        <fullName evidence="3">Uncharacterized protein</fullName>
    </submittedName>
</protein>
<name>A0A8H5HHF8_9AGAR</name>
<dbReference type="Proteomes" id="UP000565441">
    <property type="component" value="Unassembled WGS sequence"/>
</dbReference>
<proteinExistence type="predicted"/>
<feature type="transmembrane region" description="Helical" evidence="2">
    <location>
        <begin position="77"/>
        <end position="99"/>
    </location>
</feature>
<keyword evidence="2" id="KW-0472">Membrane</keyword>
<comment type="caution">
    <text evidence="3">The sequence shown here is derived from an EMBL/GenBank/DDBJ whole genome shotgun (WGS) entry which is preliminary data.</text>
</comment>
<gene>
    <name evidence="3" type="ORF">D9615_005027</name>
</gene>